<evidence type="ECO:0000313" key="3">
    <source>
        <dbReference type="Proteomes" id="UP000576209"/>
    </source>
</evidence>
<dbReference type="Proteomes" id="UP000576209">
    <property type="component" value="Unassembled WGS sequence"/>
</dbReference>
<dbReference type="EMBL" id="JACIFF010000005">
    <property type="protein sequence ID" value="MBB4079516.1"/>
    <property type="molecule type" value="Genomic_DNA"/>
</dbReference>
<evidence type="ECO:0000313" key="2">
    <source>
        <dbReference type="EMBL" id="MBB4079516.1"/>
    </source>
</evidence>
<feature type="signal peptide" evidence="1">
    <location>
        <begin position="1"/>
        <end position="30"/>
    </location>
</feature>
<proteinExistence type="predicted"/>
<dbReference type="GO" id="GO:0006629">
    <property type="term" value="P:lipid metabolic process"/>
    <property type="evidence" value="ECO:0007669"/>
    <property type="project" value="InterPro"/>
</dbReference>
<comment type="caution">
    <text evidence="2">The sequence shown here is derived from an EMBL/GenBank/DDBJ whole genome shotgun (WGS) entry which is preliminary data.</text>
</comment>
<evidence type="ECO:0008006" key="4">
    <source>
        <dbReference type="Google" id="ProtNLM"/>
    </source>
</evidence>
<dbReference type="PROSITE" id="PS50007">
    <property type="entry name" value="PIPLC_X_DOMAIN"/>
    <property type="match status" value="1"/>
</dbReference>
<reference evidence="2 3" key="1">
    <citation type="submission" date="2020-08" db="EMBL/GenBank/DDBJ databases">
        <title>Genomic Encyclopedia of Type Strains, Phase IV (KMG-IV): sequencing the most valuable type-strain genomes for metagenomic binning, comparative biology and taxonomic classification.</title>
        <authorList>
            <person name="Goeker M."/>
        </authorList>
    </citation>
    <scope>NUCLEOTIDE SEQUENCE [LARGE SCALE GENOMIC DNA]</scope>
    <source>
        <strain evidence="2 3">DSM 105137</strain>
    </source>
</reference>
<keyword evidence="3" id="KW-1185">Reference proteome</keyword>
<protein>
    <recommendedName>
        <fullName evidence="4">Phosphatidylinositol diacylglycerol-lyase</fullName>
    </recommendedName>
</protein>
<sequence length="1290" mass="138967">MHLSTRTSQSLRTAALLLVLCLLLCTAAQAQPDANGVWQYNEELEGHHCDDAGCYAFCTSSYLENSNSANNSEPSAALQSAVADWMKHIPDTMKMNGLSIPGTHDSGAQWGGTAAETQSWDIKQQLSGGIRFFDIRLKPNPDDPNGLAVYHGDFPQCEDTDCFGACGLTCDRLTFTQILNWMNTFLKDHPTEAIIMEVKYEEGPTDASISDTQRIEWARRFNGILFDESNKQAGIQFNSDTFRFPGLIYNLDTTIQGNFNATMPTLDDLRGKIWIYQISDVAKTWYSNNIPINQFIRNISRQNNYTESAATLGNHVINYIKSARGSIGAGNWVQNWTNGINLLTPAIPVPADVASYVNKDAFHALNEFDNASVGTMVMDFPGEGLIYRIIKRNFPHNKLVDLTVAIDCHHSLLTGGASESDISVTLYNGGYLMGAVAHPAGCSGLGDAFYQVKTIMRAMPQEYTHLLVQNQNPKPGDGLGIDEIYVNQTRYGLGCYNGGVVDDELEKWGQDGGDLWCAGADGDAEYGADVICNTSWNFVSGVPGGSAGAYNLPAELKQEILDYSLRCTPLEKQHYTVKGRSSIPPLPTAFCGPNAAIVWDVDSTLNENYTLVSLGGLTVTAGTVITIPRGRTVTINKGTTFENNGTIINNGRLIVNTGGTLKNTGIINSTGQFFNLGTTVNAGEIYNPVGSYGQGLGGKQTTVNEVIPGYLLGPANTDGGRIVCEDYLNGQWVSNACTLDNFWLQEDRTLKVGEEVTLNITGLLSSYGIVNNAGEVKGTINNCGAYAGAVPSPGKLLDCEESEDASMCKQRLGGQWDESVQTCYVNTDTTISAPLTIAAGVTYRINAPVLISSTIVNMGTIDNYSVIDNSFTGTIDNYGSINMNHDSDGFGSIILCDGIIQNFADFHNIQGYGNGGIRGSGFFDNLCGAKFTGSQPLGVRFYNQPMPETVPPLVFAKNVTIQLDTSGRASINPANVDNGSYDKCTAREDLVLHLSKSTFSCEDLGTNTATFTVTDENGNVASTEVQVTVEDKEQPRIKSQEDMFVIALNAAGRASIEPMDVYSGAEDPCGIASYVLDQTDFSWCDIGSQSLTLTVVDNAGNQSSASVAVTVENTFLPQLTATQILTCGTTGAIEVAVQNADDRYSFDNGLTFAEANKKTGLEAGTYGVVVQNAAGCNSVSTTATITFPDADNDGVCDETTSTRNELVAKPKPGFYPIPMANALHIETNDISTGMYTLIILDITGREILSHEVDVKGTEGHHEVDVTQVVPGMYTVMLRKADALFTAKIIK</sequence>
<dbReference type="PANTHER" id="PTHR13593">
    <property type="match status" value="1"/>
</dbReference>
<organism evidence="2 3">
    <name type="scientific">Neolewinella aquimaris</name>
    <dbReference type="NCBI Taxonomy" id="1835722"/>
    <lineage>
        <taxon>Bacteria</taxon>
        <taxon>Pseudomonadati</taxon>
        <taxon>Bacteroidota</taxon>
        <taxon>Saprospiria</taxon>
        <taxon>Saprospirales</taxon>
        <taxon>Lewinellaceae</taxon>
        <taxon>Neolewinella</taxon>
    </lineage>
</organism>
<dbReference type="InterPro" id="IPR051057">
    <property type="entry name" value="PI-PLC_domain"/>
</dbReference>
<dbReference type="SUPFAM" id="SSF51695">
    <property type="entry name" value="PLC-like phosphodiesterases"/>
    <property type="match status" value="1"/>
</dbReference>
<evidence type="ECO:0000256" key="1">
    <source>
        <dbReference type="SAM" id="SignalP"/>
    </source>
</evidence>
<dbReference type="PANTHER" id="PTHR13593:SF113">
    <property type="entry name" value="SI:DKEY-266F7.9"/>
    <property type="match status" value="1"/>
</dbReference>
<dbReference type="Gene3D" id="2.60.40.10">
    <property type="entry name" value="Immunoglobulins"/>
    <property type="match status" value="1"/>
</dbReference>
<dbReference type="InterPro" id="IPR017946">
    <property type="entry name" value="PLC-like_Pdiesterase_TIM-brl"/>
</dbReference>
<keyword evidence="1" id="KW-0732">Signal</keyword>
<accession>A0A840EEZ7</accession>
<dbReference type="Gene3D" id="3.20.20.190">
    <property type="entry name" value="Phosphatidylinositol (PI) phosphodiesterase"/>
    <property type="match status" value="1"/>
</dbReference>
<name>A0A840EEZ7_9BACT</name>
<dbReference type="InterPro" id="IPR013783">
    <property type="entry name" value="Ig-like_fold"/>
</dbReference>
<dbReference type="GO" id="GO:0008081">
    <property type="term" value="F:phosphoric diester hydrolase activity"/>
    <property type="evidence" value="ECO:0007669"/>
    <property type="project" value="InterPro"/>
</dbReference>
<gene>
    <name evidence="2" type="ORF">GGR28_002141</name>
</gene>
<feature type="chain" id="PRO_5032791365" description="Phosphatidylinositol diacylglycerol-lyase" evidence="1">
    <location>
        <begin position="31"/>
        <end position="1290"/>
    </location>
</feature>